<organism evidence="1 2">
    <name type="scientific">Carsonella ruddii (strain PV)</name>
    <dbReference type="NCBI Taxonomy" id="387662"/>
    <lineage>
        <taxon>Bacteria</taxon>
        <taxon>Pseudomonadati</taxon>
        <taxon>Pseudomonadota</taxon>
        <taxon>Gammaproteobacteria</taxon>
        <taxon>Oceanospirillales</taxon>
        <taxon>Halomonadaceae</taxon>
        <taxon>Zymobacter group</taxon>
        <taxon>Candidatus Carsonella</taxon>
    </lineage>
</organism>
<proteinExistence type="predicted"/>
<reference evidence="1 2" key="1">
    <citation type="journal article" date="2006" name="Science">
        <title>The 160-kilobase genome of the bacterial endosymbiont Carsonella.</title>
        <authorList>
            <person name="Nakabachi A."/>
            <person name="Yamashita A."/>
            <person name="Toh H."/>
            <person name="Ishikawa H."/>
            <person name="Dunbar H."/>
            <person name="Moran N."/>
            <person name="Hattori M."/>
        </authorList>
    </citation>
    <scope>NUCLEOTIDE SEQUENCE [LARGE SCALE GENOMIC DNA]</scope>
    <source>
        <strain evidence="1 2">PV</strain>
    </source>
</reference>
<dbReference type="AlphaFoldDB" id="Q05FU6"/>
<sequence>MINIFFFLYVKYLSIKCKLLNFKFNKFLKNYIIKFKNFKKSFFLKLNIIKKKNKKTKTVKIRNIFI</sequence>
<name>Q05FU6_CARRP</name>
<dbReference type="HOGENOM" id="CLU_2823015_0_0_6"/>
<dbReference type="KEGG" id="crp:CRP_044"/>
<evidence type="ECO:0000313" key="2">
    <source>
        <dbReference type="Proteomes" id="UP000000777"/>
    </source>
</evidence>
<dbReference type="EMBL" id="AP009180">
    <property type="protein sequence ID" value="BAF35075.1"/>
    <property type="molecule type" value="Genomic_DNA"/>
</dbReference>
<protein>
    <submittedName>
        <fullName evidence="1">Uncharacterized protein</fullName>
    </submittedName>
</protein>
<dbReference type="RefSeq" id="WP_011672267.1">
    <property type="nucleotide sequence ID" value="NC_008512.1"/>
</dbReference>
<accession>Q05FU6</accession>
<gene>
    <name evidence="1" type="ordered locus">CRP_044</name>
</gene>
<dbReference type="STRING" id="387662.CRP_044"/>
<evidence type="ECO:0000313" key="1">
    <source>
        <dbReference type="EMBL" id="BAF35075.1"/>
    </source>
</evidence>
<dbReference type="Proteomes" id="UP000000777">
    <property type="component" value="Chromosome"/>
</dbReference>